<dbReference type="EMBL" id="AKHW03000499">
    <property type="protein sequence ID" value="KYO46723.1"/>
    <property type="molecule type" value="Genomic_DNA"/>
</dbReference>
<dbReference type="AlphaFoldDB" id="A0A151PCF5"/>
<keyword evidence="3 8" id="KW-0342">GTP-binding</keyword>
<evidence type="ECO:0000313" key="11">
    <source>
        <dbReference type="EMBL" id="KYO46723.1"/>
    </source>
</evidence>
<feature type="binding site" evidence="9">
    <location>
        <position position="50"/>
    </location>
    <ligand>
        <name>Mg(2+)</name>
        <dbReference type="ChEBI" id="CHEBI:18420"/>
    </ligand>
</feature>
<dbReference type="PRINTS" id="PR00328">
    <property type="entry name" value="SAR1GTPBP"/>
</dbReference>
<evidence type="ECO:0000313" key="12">
    <source>
        <dbReference type="Proteomes" id="UP000050525"/>
    </source>
</evidence>
<dbReference type="OrthoDB" id="2011769at2759"/>
<dbReference type="SMART" id="SM00175">
    <property type="entry name" value="RAB"/>
    <property type="match status" value="1"/>
</dbReference>
<dbReference type="GO" id="GO:0003924">
    <property type="term" value="F:GTPase activity"/>
    <property type="evidence" value="ECO:0007669"/>
    <property type="project" value="InterPro"/>
</dbReference>
<dbReference type="NCBIfam" id="TIGR00231">
    <property type="entry name" value="small_GTP"/>
    <property type="match status" value="1"/>
</dbReference>
<name>A0A151PCF5_ALLMI</name>
<reference evidence="11 12" key="1">
    <citation type="journal article" date="2012" name="Genome Biol.">
        <title>Sequencing three crocodilian genomes to illuminate the evolution of archosaurs and amniotes.</title>
        <authorList>
            <person name="St John J.A."/>
            <person name="Braun E.L."/>
            <person name="Isberg S.R."/>
            <person name="Miles L.G."/>
            <person name="Chong A.Y."/>
            <person name="Gongora J."/>
            <person name="Dalzell P."/>
            <person name="Moran C."/>
            <person name="Bed'hom B."/>
            <person name="Abzhanov A."/>
            <person name="Burgess S.C."/>
            <person name="Cooksey A.M."/>
            <person name="Castoe T.A."/>
            <person name="Crawford N.G."/>
            <person name="Densmore L.D."/>
            <person name="Drew J.C."/>
            <person name="Edwards S.V."/>
            <person name="Faircloth B.C."/>
            <person name="Fujita M.K."/>
            <person name="Greenwold M.J."/>
            <person name="Hoffmann F.G."/>
            <person name="Howard J.M."/>
            <person name="Iguchi T."/>
            <person name="Janes D.E."/>
            <person name="Khan S.Y."/>
            <person name="Kohno S."/>
            <person name="de Koning A.J."/>
            <person name="Lance S.L."/>
            <person name="McCarthy F.M."/>
            <person name="McCormack J.E."/>
            <person name="Merchant M.E."/>
            <person name="Peterson D.G."/>
            <person name="Pollock D.D."/>
            <person name="Pourmand N."/>
            <person name="Raney B.J."/>
            <person name="Roessler K.A."/>
            <person name="Sanford J.R."/>
            <person name="Sawyer R.H."/>
            <person name="Schmidt C.J."/>
            <person name="Triplett E.W."/>
            <person name="Tuberville T.D."/>
            <person name="Venegas-Anaya M."/>
            <person name="Howard J.T."/>
            <person name="Jarvis E.D."/>
            <person name="Guillette L.J.Jr."/>
            <person name="Glenn T.C."/>
            <person name="Green R.E."/>
            <person name="Ray D.A."/>
        </authorList>
    </citation>
    <scope>NUCLEOTIDE SEQUENCE [LARGE SCALE GENOMIC DNA]</scope>
    <source>
        <strain evidence="11">KSC_2009_1</strain>
    </source>
</reference>
<dbReference type="GO" id="GO:0030010">
    <property type="term" value="P:establishment of cell polarity"/>
    <property type="evidence" value="ECO:0007669"/>
    <property type="project" value="UniProtKB-ARBA"/>
</dbReference>
<feature type="binding site" evidence="8">
    <location>
        <begin position="26"/>
        <end position="33"/>
    </location>
    <ligand>
        <name>GTP</name>
        <dbReference type="ChEBI" id="CHEBI:37565"/>
    </ligand>
</feature>
<feature type="binding site" evidence="8">
    <location>
        <position position="73"/>
    </location>
    <ligand>
        <name>GTP</name>
        <dbReference type="ChEBI" id="CHEBI:37565"/>
    </ligand>
</feature>
<proteinExistence type="inferred from homology"/>
<evidence type="ECO:0000256" key="10">
    <source>
        <dbReference type="RuleBase" id="RU003925"/>
    </source>
</evidence>
<dbReference type="STRING" id="8496.A0A151PCF5"/>
<dbReference type="InterPro" id="IPR027417">
    <property type="entry name" value="P-loop_NTPase"/>
</dbReference>
<keyword evidence="12" id="KW-1185">Reference proteome</keyword>
<evidence type="ECO:0000256" key="5">
    <source>
        <dbReference type="ARBA" id="ARBA00061881"/>
    </source>
</evidence>
<dbReference type="SUPFAM" id="SSF52540">
    <property type="entry name" value="P-loop containing nucleoside triphosphate hydrolases"/>
    <property type="match status" value="1"/>
</dbReference>
<evidence type="ECO:0000256" key="9">
    <source>
        <dbReference type="PIRSR" id="PIRSR606689-2"/>
    </source>
</evidence>
<dbReference type="Gene3D" id="3.40.50.300">
    <property type="entry name" value="P-loop containing nucleotide triphosphate hydrolases"/>
    <property type="match status" value="1"/>
</dbReference>
<keyword evidence="9" id="KW-0479">Metal-binding</keyword>
<evidence type="ECO:0000256" key="3">
    <source>
        <dbReference type="ARBA" id="ARBA00023134"/>
    </source>
</evidence>
<feature type="binding site" evidence="8">
    <location>
        <begin position="129"/>
        <end position="132"/>
    </location>
    <ligand>
        <name>GTP</name>
        <dbReference type="ChEBI" id="CHEBI:37565"/>
    </ligand>
</feature>
<evidence type="ECO:0000256" key="4">
    <source>
        <dbReference type="ARBA" id="ARBA00054077"/>
    </source>
</evidence>
<evidence type="ECO:0000256" key="6">
    <source>
        <dbReference type="ARBA" id="ARBA00072405"/>
    </source>
</evidence>
<dbReference type="SMART" id="SM00177">
    <property type="entry name" value="ARF"/>
    <property type="match status" value="1"/>
</dbReference>
<dbReference type="Pfam" id="PF00025">
    <property type="entry name" value="Arf"/>
    <property type="match status" value="1"/>
</dbReference>
<feature type="binding site" evidence="9">
    <location>
        <position position="33"/>
    </location>
    <ligand>
        <name>Mg(2+)</name>
        <dbReference type="ChEBI" id="CHEBI:18420"/>
    </ligand>
</feature>
<gene>
    <name evidence="11" type="ORF">Y1Q_0018464</name>
</gene>
<dbReference type="GO" id="GO:0005525">
    <property type="term" value="F:GTP binding"/>
    <property type="evidence" value="ECO:0007669"/>
    <property type="project" value="UniProtKB-KW"/>
</dbReference>
<comment type="subunit">
    <text evidence="5">Interacts with ARL14EP.</text>
</comment>
<evidence type="ECO:0000256" key="1">
    <source>
        <dbReference type="ARBA" id="ARBA00010290"/>
    </source>
</evidence>
<keyword evidence="2 8" id="KW-0547">Nucleotide-binding</keyword>
<dbReference type="CDD" id="cd00878">
    <property type="entry name" value="Arf_Arl"/>
    <property type="match status" value="1"/>
</dbReference>
<dbReference type="InterPro" id="IPR005225">
    <property type="entry name" value="Small_GTP-bd"/>
</dbReference>
<protein>
    <recommendedName>
        <fullName evidence="6">ADP-ribosylation factor-like protein 14</fullName>
    </recommendedName>
    <alternativeName>
        <fullName evidence="7">ADP-ribosylation factor 7</fullName>
    </alternativeName>
</protein>
<dbReference type="PROSITE" id="PS51417">
    <property type="entry name" value="ARF"/>
    <property type="match status" value="1"/>
</dbReference>
<dbReference type="InterPro" id="IPR006689">
    <property type="entry name" value="Small_GTPase_ARF/SAR"/>
</dbReference>
<evidence type="ECO:0000256" key="7">
    <source>
        <dbReference type="ARBA" id="ARBA00077764"/>
    </source>
</evidence>
<accession>A0A151PCF5</accession>
<dbReference type="FunFam" id="3.40.50.300:FF:000412">
    <property type="entry name" value="ADP-ribosylation factor 1"/>
    <property type="match status" value="1"/>
</dbReference>
<evidence type="ECO:0000256" key="2">
    <source>
        <dbReference type="ARBA" id="ARBA00022741"/>
    </source>
</evidence>
<dbReference type="KEGG" id="amj:102563432"/>
<evidence type="ECO:0000256" key="8">
    <source>
        <dbReference type="PIRSR" id="PIRSR606689-1"/>
    </source>
</evidence>
<comment type="similarity">
    <text evidence="1 10">Belongs to the small GTPase superfamily. Arf family.</text>
</comment>
<organism evidence="11 12">
    <name type="scientific">Alligator mississippiensis</name>
    <name type="common">American alligator</name>
    <dbReference type="NCBI Taxonomy" id="8496"/>
    <lineage>
        <taxon>Eukaryota</taxon>
        <taxon>Metazoa</taxon>
        <taxon>Chordata</taxon>
        <taxon>Craniata</taxon>
        <taxon>Vertebrata</taxon>
        <taxon>Euteleostomi</taxon>
        <taxon>Archelosauria</taxon>
        <taxon>Archosauria</taxon>
        <taxon>Crocodylia</taxon>
        <taxon>Alligatoridae</taxon>
        <taxon>Alligatorinae</taxon>
        <taxon>Alligator</taxon>
    </lineage>
</organism>
<comment type="caution">
    <text evidence="11">The sequence shown here is derived from an EMBL/GenBank/DDBJ whole genome shotgun (WGS) entry which is preliminary data.</text>
</comment>
<dbReference type="SMART" id="SM00178">
    <property type="entry name" value="SAR"/>
    <property type="match status" value="1"/>
</dbReference>
<sequence length="189" mass="20894">MGILLSRVQEMLSNFYGMQARILLLGLDNAGKTTIIYRLKLNETVTTIPTLGFNVETVEPIRNVTFTLWDVGGQVRIRALWRHYQSNTDGLVFVVDSADPERFEEAGAELEAMLGADLMQGVPLVLLVNKQDLPGARPITEIVEALGLRNLQGHKWHVQGCCAVSGQGLPEALEKLAEMVKQKQKARGL</sequence>
<dbReference type="GO" id="GO:0046872">
    <property type="term" value="F:metal ion binding"/>
    <property type="evidence" value="ECO:0007669"/>
    <property type="project" value="UniProtKB-KW"/>
</dbReference>
<dbReference type="eggNOG" id="KOG0070">
    <property type="taxonomic scope" value="Eukaryota"/>
</dbReference>
<dbReference type="Proteomes" id="UP000050525">
    <property type="component" value="Unassembled WGS sequence"/>
</dbReference>
<keyword evidence="9" id="KW-0460">Magnesium</keyword>
<dbReference type="PANTHER" id="PTHR11711">
    <property type="entry name" value="ADP RIBOSYLATION FACTOR-RELATED"/>
    <property type="match status" value="1"/>
</dbReference>
<comment type="function">
    <text evidence="4">GTPase that recruits MYO1E to MHC class II-containing vesicles via the effector protein ARL14EP and hence controls the movement of these vesicles along the actin cytoskeleton in dendritic cells.</text>
</comment>
<dbReference type="InterPro" id="IPR024156">
    <property type="entry name" value="Small_GTPase_ARF"/>
</dbReference>